<accession>A0A2W5VD73</accession>
<dbReference type="Proteomes" id="UP000249393">
    <property type="component" value="Unassembled WGS sequence"/>
</dbReference>
<dbReference type="RefSeq" id="WP_304274018.1">
    <property type="nucleotide sequence ID" value="NZ_QFQZ01000006.1"/>
</dbReference>
<sequence>MSADRIRVLSYDAAGIAQRMAFSLLGAVCPTLPTDVRLRCMSDVFFLWPALAERMGELEGLAPRSATGGYENRERLNERLAAFRARQLSETTLPTAESDQ</sequence>
<organism evidence="1 2">
    <name type="scientific">Caulobacter segnis</name>
    <dbReference type="NCBI Taxonomy" id="88688"/>
    <lineage>
        <taxon>Bacteria</taxon>
        <taxon>Pseudomonadati</taxon>
        <taxon>Pseudomonadota</taxon>
        <taxon>Alphaproteobacteria</taxon>
        <taxon>Caulobacterales</taxon>
        <taxon>Caulobacteraceae</taxon>
        <taxon>Caulobacter</taxon>
    </lineage>
</organism>
<evidence type="ECO:0000313" key="1">
    <source>
        <dbReference type="EMBL" id="PZR36477.1"/>
    </source>
</evidence>
<dbReference type="AlphaFoldDB" id="A0A2W5VD73"/>
<comment type="caution">
    <text evidence="1">The sequence shown here is derived from an EMBL/GenBank/DDBJ whole genome shotgun (WGS) entry which is preliminary data.</text>
</comment>
<gene>
    <name evidence="1" type="ORF">DI526_03310</name>
</gene>
<reference evidence="1 2" key="1">
    <citation type="submission" date="2017-08" db="EMBL/GenBank/DDBJ databases">
        <title>Infants hospitalized years apart are colonized by the same room-sourced microbial strains.</title>
        <authorList>
            <person name="Brooks B."/>
            <person name="Olm M.R."/>
            <person name="Firek B.A."/>
            <person name="Baker R."/>
            <person name="Thomas B.C."/>
            <person name="Morowitz M.J."/>
            <person name="Banfield J.F."/>
        </authorList>
    </citation>
    <scope>NUCLEOTIDE SEQUENCE [LARGE SCALE GENOMIC DNA]</scope>
    <source>
        <strain evidence="1">S2_003_000_R2_4</strain>
    </source>
</reference>
<dbReference type="EMBL" id="QFQZ01000006">
    <property type="protein sequence ID" value="PZR36477.1"/>
    <property type="molecule type" value="Genomic_DNA"/>
</dbReference>
<protein>
    <submittedName>
        <fullName evidence="1">Uncharacterized protein</fullName>
    </submittedName>
</protein>
<proteinExistence type="predicted"/>
<evidence type="ECO:0000313" key="2">
    <source>
        <dbReference type="Proteomes" id="UP000249393"/>
    </source>
</evidence>
<name>A0A2W5VD73_9CAUL</name>